<feature type="transmembrane region" description="Helical" evidence="6">
    <location>
        <begin position="353"/>
        <end position="374"/>
    </location>
</feature>
<sequence>MSSDKKELKLTFIYVVALLVGTAMGMFIPIATTHMTTLELDSLWIGTISSAFFIALAVGSVYIDRKMRGKDFSVMVVMGLFITAISAIAFPHTTSPILWLLLMLAMGTGISFNLVGIQTAMHVFSKEVDRAKVSGLYSLFFALGFAVSSITGPKGYVFSPMLPFYIGAAVLIVCCFIVNRKLKGRLIIARYPKHKTINKVPVPLYGAFVYGFAETTVIALFPMFLLMRGVGVAEVGIAVGAFIVGCVIGTLPITYLADRVGRKKCFVVVIAVSILSLAGVVAIDHYQTMLLFSFITGFVVGPFYPLTLALTVQDLTQEELPSGTALFTFTYAAGSAAGPILSALVIASLGIQHIFSLTLVFFLSLLLFVGLQLVREKHKKKFDRGNLSG</sequence>
<accession>A0A060LSG2</accession>
<feature type="domain" description="Major facilitator superfamily (MFS) profile" evidence="7">
    <location>
        <begin position="199"/>
        <end position="389"/>
    </location>
</feature>
<dbReference type="PATRIC" id="fig|1246626.3.peg.346"/>
<dbReference type="PANTHER" id="PTHR23521:SF2">
    <property type="entry name" value="TRANSPORTER MFS SUPERFAMILY"/>
    <property type="match status" value="1"/>
</dbReference>
<dbReference type="OrthoDB" id="478565at2"/>
<keyword evidence="4 6" id="KW-1133">Transmembrane helix</keyword>
<keyword evidence="3 6" id="KW-0812">Transmembrane</keyword>
<feature type="transmembrane region" description="Helical" evidence="6">
    <location>
        <begin position="12"/>
        <end position="31"/>
    </location>
</feature>
<dbReference type="Proteomes" id="UP000027142">
    <property type="component" value="Chromosome"/>
</dbReference>
<dbReference type="HOGENOM" id="CLU_711048_0_0_9"/>
<evidence type="ECO:0000256" key="1">
    <source>
        <dbReference type="ARBA" id="ARBA00004651"/>
    </source>
</evidence>
<feature type="transmembrane region" description="Helical" evidence="6">
    <location>
        <begin position="136"/>
        <end position="156"/>
    </location>
</feature>
<feature type="transmembrane region" description="Helical" evidence="6">
    <location>
        <begin position="200"/>
        <end position="225"/>
    </location>
</feature>
<dbReference type="eggNOG" id="COG2814">
    <property type="taxonomic scope" value="Bacteria"/>
</dbReference>
<feature type="transmembrane region" description="Helical" evidence="6">
    <location>
        <begin position="72"/>
        <end position="91"/>
    </location>
</feature>
<keyword evidence="2" id="KW-0813">Transport</keyword>
<name>A0A060LSG2_9BACI</name>
<dbReference type="PANTHER" id="PTHR23521">
    <property type="entry name" value="TRANSPORTER MFS SUPERFAMILY"/>
    <property type="match status" value="1"/>
</dbReference>
<evidence type="ECO:0000256" key="2">
    <source>
        <dbReference type="ARBA" id="ARBA00022448"/>
    </source>
</evidence>
<dbReference type="Pfam" id="PF07690">
    <property type="entry name" value="MFS_1"/>
    <property type="match status" value="2"/>
</dbReference>
<evidence type="ECO:0000313" key="8">
    <source>
        <dbReference type="EMBL" id="AIC92965.1"/>
    </source>
</evidence>
<evidence type="ECO:0000256" key="3">
    <source>
        <dbReference type="ARBA" id="ARBA00022692"/>
    </source>
</evidence>
<dbReference type="RefSeq" id="WP_038476491.1">
    <property type="nucleotide sequence ID" value="NZ_CP003923.1"/>
</dbReference>
<dbReference type="InterPro" id="IPR020846">
    <property type="entry name" value="MFS_dom"/>
</dbReference>
<feature type="transmembrane region" description="Helical" evidence="6">
    <location>
        <begin position="324"/>
        <end position="347"/>
    </location>
</feature>
<dbReference type="GO" id="GO:0005886">
    <property type="term" value="C:plasma membrane"/>
    <property type="evidence" value="ECO:0007669"/>
    <property type="project" value="UniProtKB-SubCell"/>
</dbReference>
<dbReference type="KEGG" id="ble:BleG1_0357"/>
<dbReference type="EMBL" id="CP003923">
    <property type="protein sequence ID" value="AIC92965.1"/>
    <property type="molecule type" value="Genomic_DNA"/>
</dbReference>
<dbReference type="InterPro" id="IPR011701">
    <property type="entry name" value="MFS"/>
</dbReference>
<evidence type="ECO:0000313" key="9">
    <source>
        <dbReference type="Proteomes" id="UP000027142"/>
    </source>
</evidence>
<evidence type="ECO:0000256" key="6">
    <source>
        <dbReference type="SAM" id="Phobius"/>
    </source>
</evidence>
<dbReference type="PROSITE" id="PS50850">
    <property type="entry name" value="MFS"/>
    <property type="match status" value="1"/>
</dbReference>
<feature type="transmembrane region" description="Helical" evidence="6">
    <location>
        <begin position="162"/>
        <end position="179"/>
    </location>
</feature>
<proteinExistence type="predicted"/>
<dbReference type="AlphaFoldDB" id="A0A060LSG2"/>
<dbReference type="STRING" id="1246626.BleG1_0357"/>
<keyword evidence="5 6" id="KW-0472">Membrane</keyword>
<dbReference type="InterPro" id="IPR036259">
    <property type="entry name" value="MFS_trans_sf"/>
</dbReference>
<keyword evidence="9" id="KW-1185">Reference proteome</keyword>
<evidence type="ECO:0000256" key="4">
    <source>
        <dbReference type="ARBA" id="ARBA00022989"/>
    </source>
</evidence>
<feature type="transmembrane region" description="Helical" evidence="6">
    <location>
        <begin position="265"/>
        <end position="283"/>
    </location>
</feature>
<reference evidence="8 9" key="1">
    <citation type="journal article" date="2014" name="Gene">
        <title>A comparative genomic analysis of the alkalitolerant soil bacterium Bacillus lehensis G1.</title>
        <authorList>
            <person name="Noor Y.M."/>
            <person name="Samsulrizal N.H."/>
            <person name="Jema'on N.A."/>
            <person name="Low K.O."/>
            <person name="Ramli A.N."/>
            <person name="Alias N.I."/>
            <person name="Damis S.I."/>
            <person name="Fuzi S.F."/>
            <person name="Isa M.N."/>
            <person name="Murad A.M."/>
            <person name="Raih M.F."/>
            <person name="Bakar F.D."/>
            <person name="Najimudin N."/>
            <person name="Mahadi N.M."/>
            <person name="Illias R.M."/>
        </authorList>
    </citation>
    <scope>NUCLEOTIDE SEQUENCE [LARGE SCALE GENOMIC DNA]</scope>
    <source>
        <strain evidence="8 9">G1</strain>
    </source>
</reference>
<evidence type="ECO:0000256" key="5">
    <source>
        <dbReference type="ARBA" id="ARBA00023136"/>
    </source>
</evidence>
<feature type="transmembrane region" description="Helical" evidence="6">
    <location>
        <begin position="289"/>
        <end position="312"/>
    </location>
</feature>
<dbReference type="SUPFAM" id="SSF103473">
    <property type="entry name" value="MFS general substrate transporter"/>
    <property type="match status" value="1"/>
</dbReference>
<feature type="transmembrane region" description="Helical" evidence="6">
    <location>
        <begin position="43"/>
        <end position="63"/>
    </location>
</feature>
<evidence type="ECO:0000259" key="7">
    <source>
        <dbReference type="PROSITE" id="PS50850"/>
    </source>
</evidence>
<gene>
    <name evidence="8" type="ORF">BleG1_0357</name>
</gene>
<dbReference type="GO" id="GO:0022857">
    <property type="term" value="F:transmembrane transporter activity"/>
    <property type="evidence" value="ECO:0007669"/>
    <property type="project" value="InterPro"/>
</dbReference>
<dbReference type="Gene3D" id="1.20.1250.20">
    <property type="entry name" value="MFS general substrate transporter like domains"/>
    <property type="match status" value="2"/>
</dbReference>
<feature type="transmembrane region" description="Helical" evidence="6">
    <location>
        <begin position="231"/>
        <end position="253"/>
    </location>
</feature>
<comment type="subcellular location">
    <subcellularLocation>
        <location evidence="1">Cell membrane</location>
        <topology evidence="1">Multi-pass membrane protein</topology>
    </subcellularLocation>
</comment>
<protein>
    <submittedName>
        <fullName evidence="8">Major facilitator transporter</fullName>
    </submittedName>
</protein>
<feature type="transmembrane region" description="Helical" evidence="6">
    <location>
        <begin position="97"/>
        <end position="115"/>
    </location>
</feature>
<organism evidence="8 9">
    <name type="scientific">Shouchella lehensis G1</name>
    <dbReference type="NCBI Taxonomy" id="1246626"/>
    <lineage>
        <taxon>Bacteria</taxon>
        <taxon>Bacillati</taxon>
        <taxon>Bacillota</taxon>
        <taxon>Bacilli</taxon>
        <taxon>Bacillales</taxon>
        <taxon>Bacillaceae</taxon>
        <taxon>Shouchella</taxon>
    </lineage>
</organism>